<name>A0ABT4KM71_9HYPH</name>
<organism evidence="1 2">
    <name type="scientific">Sinorhizobium psoraleae</name>
    <dbReference type="NCBI Taxonomy" id="520838"/>
    <lineage>
        <taxon>Bacteria</taxon>
        <taxon>Pseudomonadati</taxon>
        <taxon>Pseudomonadota</taxon>
        <taxon>Alphaproteobacteria</taxon>
        <taxon>Hyphomicrobiales</taxon>
        <taxon>Rhizobiaceae</taxon>
        <taxon>Sinorhizobium/Ensifer group</taxon>
        <taxon>Sinorhizobium</taxon>
    </lineage>
</organism>
<protein>
    <submittedName>
        <fullName evidence="1">Uncharacterized protein</fullName>
    </submittedName>
</protein>
<reference evidence="1" key="1">
    <citation type="submission" date="2022-10" db="EMBL/GenBank/DDBJ databases">
        <title>Whole genome sequencing of three plant growth promoting bacteria isolated from Vachellia tortilis subsp. raddiana in Morocco.</title>
        <authorList>
            <person name="Hnini M."/>
            <person name="Zouagui R."/>
            <person name="Zouagui H."/>
            <person name="Chemao Elfihri M.-W."/>
            <person name="Ibrahimi A."/>
            <person name="Sbabou L."/>
            <person name="Aurag J."/>
        </authorList>
    </citation>
    <scope>NUCLEOTIDE SEQUENCE</scope>
    <source>
        <strain evidence="1">LMR678</strain>
    </source>
</reference>
<accession>A0ABT4KM71</accession>
<dbReference type="Proteomes" id="UP001079430">
    <property type="component" value="Unassembled WGS sequence"/>
</dbReference>
<evidence type="ECO:0000313" key="2">
    <source>
        <dbReference type="Proteomes" id="UP001079430"/>
    </source>
</evidence>
<proteinExistence type="predicted"/>
<keyword evidence="2" id="KW-1185">Reference proteome</keyword>
<sequence>MHRNKAVSVSHLLSIESMQKACRRAGPEYLPGAKTFHLAVAFFAGPDGRTQAQGHFVAANDRRKQILARGVDLFGNCKSCRNHRRAWVTKKHVGVIKGEHASVIGVSVGRIAGMEPQRCAEYRAITTGVGRREVGYQLHRAPRSAPRNHAADQIQDKELCFVTDMLRKCIIGQISDLRGNVLS</sequence>
<comment type="caution">
    <text evidence="1">The sequence shown here is derived from an EMBL/GenBank/DDBJ whole genome shotgun (WGS) entry which is preliminary data.</text>
</comment>
<gene>
    <name evidence="1" type="ORF">O3W52_24285</name>
</gene>
<dbReference type="EMBL" id="JAPVOI010000005">
    <property type="protein sequence ID" value="MCZ4093064.1"/>
    <property type="molecule type" value="Genomic_DNA"/>
</dbReference>
<evidence type="ECO:0000313" key="1">
    <source>
        <dbReference type="EMBL" id="MCZ4093064.1"/>
    </source>
</evidence>